<comment type="caution">
    <text evidence="4">The sequence shown here is derived from an EMBL/GenBank/DDBJ whole genome shotgun (WGS) entry which is preliminary data.</text>
</comment>
<dbReference type="Proteomes" id="UP000310066">
    <property type="component" value="Unassembled WGS sequence"/>
</dbReference>
<protein>
    <recommendedName>
        <fullName evidence="2">DUF7587 domain-containing protein</fullName>
    </recommendedName>
</protein>
<dbReference type="AlphaFoldDB" id="A0A4U0UXK8"/>
<evidence type="ECO:0000313" key="3">
    <source>
        <dbReference type="EMBL" id="KAK0325021.1"/>
    </source>
</evidence>
<evidence type="ECO:0000259" key="2">
    <source>
        <dbReference type="Pfam" id="PF24494"/>
    </source>
</evidence>
<feature type="domain" description="DUF7587" evidence="2">
    <location>
        <begin position="232"/>
        <end position="381"/>
    </location>
</feature>
<evidence type="ECO:0000313" key="4">
    <source>
        <dbReference type="EMBL" id="TKA40864.1"/>
    </source>
</evidence>
<organism evidence="4 5">
    <name type="scientific">Friedmanniomyces endolithicus</name>
    <dbReference type="NCBI Taxonomy" id="329885"/>
    <lineage>
        <taxon>Eukaryota</taxon>
        <taxon>Fungi</taxon>
        <taxon>Dikarya</taxon>
        <taxon>Ascomycota</taxon>
        <taxon>Pezizomycotina</taxon>
        <taxon>Dothideomycetes</taxon>
        <taxon>Dothideomycetidae</taxon>
        <taxon>Mycosphaerellales</taxon>
        <taxon>Teratosphaeriaceae</taxon>
        <taxon>Friedmanniomyces</taxon>
    </lineage>
</organism>
<evidence type="ECO:0000256" key="1">
    <source>
        <dbReference type="SAM" id="MobiDB-lite"/>
    </source>
</evidence>
<dbReference type="InterPro" id="IPR056009">
    <property type="entry name" value="DUF7587"/>
</dbReference>
<proteinExistence type="predicted"/>
<dbReference type="EMBL" id="JASUXU010000008">
    <property type="protein sequence ID" value="KAK0325021.1"/>
    <property type="molecule type" value="Genomic_DNA"/>
</dbReference>
<dbReference type="Gene3D" id="3.90.210.10">
    <property type="entry name" value="Heat-Labile Enterotoxin, subunit A"/>
    <property type="match status" value="1"/>
</dbReference>
<name>A0A4U0UXK8_9PEZI</name>
<sequence length="600" mass="67312">MAETRVQAPGNGKIVWTHEMRVAVWLLFRPTKFDKTSRTAVFNALYKDYLETLGLPDGANYSRIEARYHEHSSRRSSAAWRATMTSIASETIEQEELLSRMQNIASSLGHGVDHMSTITRRTDINDNQGTVTRSRKRSRTVVAEAETYPAERNKRGAVHLEVGAGMMLSPPLTPSKTPAIAQIPKQRRPEATVLHSTETGHRVWLTPEEHLETQNAWVPVPDHEAHPPLAGGLLYRYWDDTSQCPLVNGEFKASRFARRHIRPAPLPELDSLYFPWDDLHAHLNGNRTETGFISTSNYLVWILRTALQRASQGNRNGRITVIDSTRLPRSTVLYVPPFHRELCKKKAFTDAAWYYQGSHEFVVYEKIPTEAIVHPGFRIADLQALAAKDSSVEQALQLRVLEMGGNYRKVLRPKLRAAKVGMKPPILGAMAKMIRKLLKKVESPAAHVAHLVTDIVHGVKWACGSYNARFTAEGIESAQRRAARVGLRDPLAILNQELEAAKAETAAYFGTQQLAIGGNDGGQQLAIAGSSQRPASRPTNRRIRDRDGSPCERSRPKSRASRWEPPMPTTPMTTRSSMNRRRSATDEAVLYEPQAKRGRR</sequence>
<dbReference type="EMBL" id="NAJP01000030">
    <property type="protein sequence ID" value="TKA40864.1"/>
    <property type="molecule type" value="Genomic_DNA"/>
</dbReference>
<reference evidence="4 5" key="1">
    <citation type="submission" date="2017-03" db="EMBL/GenBank/DDBJ databases">
        <title>Genomes of endolithic fungi from Antarctica.</title>
        <authorList>
            <person name="Coleine C."/>
            <person name="Masonjones S."/>
            <person name="Stajich J.E."/>
        </authorList>
    </citation>
    <scope>NUCLEOTIDE SEQUENCE [LARGE SCALE GENOMIC DNA]</scope>
    <source>
        <strain evidence="4 5">CCFEE 5311</strain>
    </source>
</reference>
<dbReference type="OrthoDB" id="5397734at2759"/>
<accession>A0A4U0UXK8</accession>
<gene>
    <name evidence="4" type="ORF">B0A54_07776</name>
    <name evidence="3" type="ORF">LTR82_004007</name>
</gene>
<dbReference type="Proteomes" id="UP001168146">
    <property type="component" value="Unassembled WGS sequence"/>
</dbReference>
<feature type="region of interest" description="Disordered" evidence="1">
    <location>
        <begin position="523"/>
        <end position="600"/>
    </location>
</feature>
<reference evidence="3" key="2">
    <citation type="submission" date="2021-12" db="EMBL/GenBank/DDBJ databases">
        <title>Black yeast isolated from Biological Soil Crust.</title>
        <authorList>
            <person name="Kurbessoian T."/>
        </authorList>
    </citation>
    <scope>NUCLEOTIDE SEQUENCE</scope>
    <source>
        <strain evidence="3">CCFEE 5208</strain>
    </source>
</reference>
<dbReference type="Pfam" id="PF24494">
    <property type="entry name" value="DUF7587"/>
    <property type="match status" value="1"/>
</dbReference>
<feature type="compositionally biased region" description="Polar residues" evidence="1">
    <location>
        <begin position="529"/>
        <end position="538"/>
    </location>
</feature>
<evidence type="ECO:0000313" key="5">
    <source>
        <dbReference type="Proteomes" id="UP000310066"/>
    </source>
</evidence>
<feature type="compositionally biased region" description="Basic and acidic residues" evidence="1">
    <location>
        <begin position="542"/>
        <end position="555"/>
    </location>
</feature>